<dbReference type="AlphaFoldDB" id="A0AAV3M293"/>
<comment type="caution">
    <text evidence="1">The sequence shown here is derived from an EMBL/GenBank/DDBJ whole genome shotgun (WGS) entry which is preliminary data.</text>
</comment>
<proteinExistence type="predicted"/>
<sequence>MPLVLSGGIIVYRDNSLNAIRIITHYIQRDVKENMTLVKLYRETQIQIQSMKLIT</sequence>
<accession>A0AAV3M293</accession>
<dbReference type="EMBL" id="JALD01000065">
    <property type="protein sequence ID" value="EUD09834.1"/>
    <property type="molecule type" value="Genomic_DNA"/>
</dbReference>
<name>A0AAV3M293_9GAMM</name>
<evidence type="ECO:0000313" key="1">
    <source>
        <dbReference type="EMBL" id="EUD09834.1"/>
    </source>
</evidence>
<evidence type="ECO:0000313" key="2">
    <source>
        <dbReference type="Proteomes" id="UP000022311"/>
    </source>
</evidence>
<organism evidence="1 2">
    <name type="scientific">Providencia alcalifaciens 205/92</name>
    <dbReference type="NCBI Taxonomy" id="1256988"/>
    <lineage>
        <taxon>Bacteria</taxon>
        <taxon>Pseudomonadati</taxon>
        <taxon>Pseudomonadota</taxon>
        <taxon>Gammaproteobacteria</taxon>
        <taxon>Enterobacterales</taxon>
        <taxon>Morganellaceae</taxon>
        <taxon>Providencia</taxon>
    </lineage>
</organism>
<reference evidence="1 2" key="1">
    <citation type="submission" date="2014-01" db="EMBL/GenBank/DDBJ databases">
        <authorList>
            <person name="Durkin A.S."/>
            <person name="McCorrison J."/>
            <person name="Torralba M."/>
            <person name="Gillis M."/>
            <person name="Haft D.H."/>
            <person name="Methe B."/>
            <person name="Sutton G."/>
            <person name="Nelson K.E."/>
        </authorList>
    </citation>
    <scope>NUCLEOTIDE SEQUENCE [LARGE SCALE GENOMIC DNA]</scope>
    <source>
        <strain evidence="1 2">205/92</strain>
    </source>
</reference>
<dbReference type="Proteomes" id="UP000022311">
    <property type="component" value="Unassembled WGS sequence"/>
</dbReference>
<protein>
    <submittedName>
        <fullName evidence="1">Uncharacterized protein</fullName>
    </submittedName>
</protein>
<gene>
    <name evidence="1" type="ORF">HMPREF1563_0620</name>
</gene>